<accession>A0A166TDC0</accession>
<protein>
    <submittedName>
        <fullName evidence="1">Uncharacterized protein</fullName>
    </submittedName>
</protein>
<name>A0A166TDC0_9AGAM</name>
<reference evidence="1 2" key="1">
    <citation type="journal article" date="2016" name="Mol. Biol. Evol.">
        <title>Comparative Genomics of Early-Diverging Mushroom-Forming Fungi Provides Insights into the Origins of Lignocellulose Decay Capabilities.</title>
        <authorList>
            <person name="Nagy L.G."/>
            <person name="Riley R."/>
            <person name="Tritt A."/>
            <person name="Adam C."/>
            <person name="Daum C."/>
            <person name="Floudas D."/>
            <person name="Sun H."/>
            <person name="Yadav J.S."/>
            <person name="Pangilinan J."/>
            <person name="Larsson K.H."/>
            <person name="Matsuura K."/>
            <person name="Barry K."/>
            <person name="Labutti K."/>
            <person name="Kuo R."/>
            <person name="Ohm R.A."/>
            <person name="Bhattacharya S.S."/>
            <person name="Shirouzu T."/>
            <person name="Yoshinaga Y."/>
            <person name="Martin F.M."/>
            <person name="Grigoriev I.V."/>
            <person name="Hibbett D.S."/>
        </authorList>
    </citation>
    <scope>NUCLEOTIDE SEQUENCE [LARGE SCALE GENOMIC DNA]</scope>
    <source>
        <strain evidence="1 2">CBS 109695</strain>
    </source>
</reference>
<evidence type="ECO:0000313" key="2">
    <source>
        <dbReference type="Proteomes" id="UP000076532"/>
    </source>
</evidence>
<dbReference type="AlphaFoldDB" id="A0A166TDC0"/>
<evidence type="ECO:0000313" key="1">
    <source>
        <dbReference type="EMBL" id="KZP30496.1"/>
    </source>
</evidence>
<dbReference type="Proteomes" id="UP000076532">
    <property type="component" value="Unassembled WGS sequence"/>
</dbReference>
<gene>
    <name evidence="1" type="ORF">FIBSPDRAFT_109675</name>
</gene>
<organism evidence="1 2">
    <name type="scientific">Athelia psychrophila</name>
    <dbReference type="NCBI Taxonomy" id="1759441"/>
    <lineage>
        <taxon>Eukaryota</taxon>
        <taxon>Fungi</taxon>
        <taxon>Dikarya</taxon>
        <taxon>Basidiomycota</taxon>
        <taxon>Agaricomycotina</taxon>
        <taxon>Agaricomycetes</taxon>
        <taxon>Agaricomycetidae</taxon>
        <taxon>Atheliales</taxon>
        <taxon>Atheliaceae</taxon>
        <taxon>Athelia</taxon>
    </lineage>
</organism>
<sequence length="71" mass="7841">MVTRSCMIMCCVPTRCEGPVIRSSLQRVRFATPSRDMEHRGPVIVCGQSLCGGLTTHLFLLQGNFLETISV</sequence>
<keyword evidence="2" id="KW-1185">Reference proteome</keyword>
<proteinExistence type="predicted"/>
<dbReference type="EMBL" id="KV417493">
    <property type="protein sequence ID" value="KZP30496.1"/>
    <property type="molecule type" value="Genomic_DNA"/>
</dbReference>